<gene>
    <name evidence="1" type="ORF">LOK49_LG07G00672</name>
</gene>
<dbReference type="EMBL" id="CM045764">
    <property type="protein sequence ID" value="KAI8008477.1"/>
    <property type="molecule type" value="Genomic_DNA"/>
</dbReference>
<reference evidence="1 2" key="1">
    <citation type="journal article" date="2022" name="Plant J.">
        <title>Chromosome-level genome of Camellia lanceoleosa provides a valuable resource for understanding genome evolution and self-incompatibility.</title>
        <authorList>
            <person name="Gong W."/>
            <person name="Xiao S."/>
            <person name="Wang L."/>
            <person name="Liao Z."/>
            <person name="Chang Y."/>
            <person name="Mo W."/>
            <person name="Hu G."/>
            <person name="Li W."/>
            <person name="Zhao G."/>
            <person name="Zhu H."/>
            <person name="Hu X."/>
            <person name="Ji K."/>
            <person name="Xiang X."/>
            <person name="Song Q."/>
            <person name="Yuan D."/>
            <person name="Jin S."/>
            <person name="Zhang L."/>
        </authorList>
    </citation>
    <scope>NUCLEOTIDE SEQUENCE [LARGE SCALE GENOMIC DNA]</scope>
    <source>
        <strain evidence="1">SQ_2022a</strain>
    </source>
</reference>
<proteinExistence type="predicted"/>
<keyword evidence="2" id="KW-1185">Reference proteome</keyword>
<evidence type="ECO:0000313" key="1">
    <source>
        <dbReference type="EMBL" id="KAI8008477.1"/>
    </source>
</evidence>
<name>A0ACC0H4N6_9ERIC</name>
<evidence type="ECO:0000313" key="2">
    <source>
        <dbReference type="Proteomes" id="UP001060215"/>
    </source>
</evidence>
<organism evidence="1 2">
    <name type="scientific">Camellia lanceoleosa</name>
    <dbReference type="NCBI Taxonomy" id="1840588"/>
    <lineage>
        <taxon>Eukaryota</taxon>
        <taxon>Viridiplantae</taxon>
        <taxon>Streptophyta</taxon>
        <taxon>Embryophyta</taxon>
        <taxon>Tracheophyta</taxon>
        <taxon>Spermatophyta</taxon>
        <taxon>Magnoliopsida</taxon>
        <taxon>eudicotyledons</taxon>
        <taxon>Gunneridae</taxon>
        <taxon>Pentapetalae</taxon>
        <taxon>asterids</taxon>
        <taxon>Ericales</taxon>
        <taxon>Theaceae</taxon>
        <taxon>Camellia</taxon>
    </lineage>
</organism>
<dbReference type="Proteomes" id="UP001060215">
    <property type="component" value="Chromosome 7"/>
</dbReference>
<accession>A0ACC0H4N6</accession>
<comment type="caution">
    <text evidence="1">The sequence shown here is derived from an EMBL/GenBank/DDBJ whole genome shotgun (WGS) entry which is preliminary data.</text>
</comment>
<sequence length="139" mass="15048">MMRKVSSCVWVLVLVVVVVVSVWEVPVVSGATSPSQCKQQRQQLTSLCRPVIFGQNPSADCCSIVRDIPVECVCPYVTPKLAAIIGVERAIKKIEGCGRTVPHNFKCGSNLSLSLSLSLIYTELGEDYGVISDFCVTTP</sequence>
<protein>
    <submittedName>
        <fullName evidence="1">Uncharacterized protein</fullName>
    </submittedName>
</protein>